<dbReference type="GO" id="GO:0047223">
    <property type="term" value="F:beta-1,3-galactosyl-O-glycosyl-glycoprotein beta-1,3-N-acetylglucosaminyltransferase activity"/>
    <property type="evidence" value="ECO:0007669"/>
    <property type="project" value="TreeGrafter"/>
</dbReference>
<feature type="signal peptide" evidence="1">
    <location>
        <begin position="1"/>
        <end position="22"/>
    </location>
</feature>
<dbReference type="GO" id="GO:0016266">
    <property type="term" value="P:protein O-linked glycosylation via N-acetyl-galactosamine"/>
    <property type="evidence" value="ECO:0007669"/>
    <property type="project" value="TreeGrafter"/>
</dbReference>
<dbReference type="Proteomes" id="UP001497623">
    <property type="component" value="Unassembled WGS sequence"/>
</dbReference>
<organism evidence="2 3">
    <name type="scientific">Meganyctiphanes norvegica</name>
    <name type="common">Northern krill</name>
    <name type="synonym">Thysanopoda norvegica</name>
    <dbReference type="NCBI Taxonomy" id="48144"/>
    <lineage>
        <taxon>Eukaryota</taxon>
        <taxon>Metazoa</taxon>
        <taxon>Ecdysozoa</taxon>
        <taxon>Arthropoda</taxon>
        <taxon>Crustacea</taxon>
        <taxon>Multicrustacea</taxon>
        <taxon>Malacostraca</taxon>
        <taxon>Eumalacostraca</taxon>
        <taxon>Eucarida</taxon>
        <taxon>Euphausiacea</taxon>
        <taxon>Euphausiidae</taxon>
        <taxon>Meganyctiphanes</taxon>
    </lineage>
</organism>
<dbReference type="InterPro" id="IPR052463">
    <property type="entry name" value="O-linked_mannose_GnT"/>
</dbReference>
<gene>
    <name evidence="2" type="ORF">MNOR_LOCUS31089</name>
</gene>
<keyword evidence="3" id="KW-1185">Reference proteome</keyword>
<dbReference type="PANTHER" id="PTHR46396:SF2">
    <property type="entry name" value="ILEI_PANDER DOMAIN-CONTAINING PROTEIN"/>
    <property type="match status" value="1"/>
</dbReference>
<feature type="chain" id="PRO_5043539501" evidence="1">
    <location>
        <begin position="23"/>
        <end position="550"/>
    </location>
</feature>
<accession>A0AAV2RYT7</accession>
<protein>
    <submittedName>
        <fullName evidence="2">Uncharacterized protein</fullName>
    </submittedName>
</protein>
<dbReference type="EMBL" id="CAXKWB010039266">
    <property type="protein sequence ID" value="CAL4152815.1"/>
    <property type="molecule type" value="Genomic_DNA"/>
</dbReference>
<dbReference type="PANTHER" id="PTHR46396">
    <property type="entry name" value="PROTEIN O-LINKED-MANNOSE BETA-1,2-N-ACETYLGLUCOSAMINYLTRANSFERASE 1"/>
    <property type="match status" value="1"/>
</dbReference>
<reference evidence="2 3" key="1">
    <citation type="submission" date="2024-05" db="EMBL/GenBank/DDBJ databases">
        <authorList>
            <person name="Wallberg A."/>
        </authorList>
    </citation>
    <scope>NUCLEOTIDE SEQUENCE [LARGE SCALE GENOMIC DNA]</scope>
</reference>
<evidence type="ECO:0000313" key="2">
    <source>
        <dbReference type="EMBL" id="CAL4152815.1"/>
    </source>
</evidence>
<dbReference type="Gene3D" id="3.90.550.10">
    <property type="entry name" value="Spore Coat Polysaccharide Biosynthesis Protein SpsA, Chain A"/>
    <property type="match status" value="1"/>
</dbReference>
<dbReference type="InterPro" id="IPR029044">
    <property type="entry name" value="Nucleotide-diphossugar_trans"/>
</dbReference>
<evidence type="ECO:0000313" key="3">
    <source>
        <dbReference type="Proteomes" id="UP001497623"/>
    </source>
</evidence>
<keyword evidence="1" id="KW-0732">Signal</keyword>
<name>A0AAV2RYT7_MEGNR</name>
<evidence type="ECO:0000256" key="1">
    <source>
        <dbReference type="SAM" id="SignalP"/>
    </source>
</evidence>
<sequence length="550" mass="61933">MLGGTWHLCLVVMWQQYVIGSADMYMCLQRYCKGDDSVAPIINEIRNRPMVPKPSLRSQAKQNAWFFNGQRPLTSNQEVCEDNFRLLLREDKLKELQLMADATMKGYNDSENFSLLMSLTPISAIIYVDGYQHGLHTVDSDSYDGQLSLGVVHPATGAMVREHHCNPHNINANQYLASWLAELPHGYIIVIAINAYRVPESLRSFLSTLDAHPPMAPPNMGDGRIVWAWVGRWGGGAPMKELGGWIPVKQLRNDEKYPPLLAEVYIPRSPAERWCKDLAKPQEVPKAVWDARVKLCSDFAGYGTFCECPPNYSINADKTNKEVDQQLQQLQDAVTVITAHRPTLLNKLLETVLSSPGGNSGRTLVFTPEITPELQLVCDAHGVSIYATDRYSDCEGLQSLHLYQAALFMALVLRPRAEFIITLEDDMLITDGFYKWMIQARAELIISDKYICANSIAEHPNANLTDNPKDEKIMEISPKATFFSAGWAASREVVEFMLGDWPLAKVDTPWDFWLQHWTGEVVPNWPPCISPITSVARHASESSHYLIQLI</sequence>
<proteinExistence type="predicted"/>
<dbReference type="AlphaFoldDB" id="A0AAV2RYT7"/>
<dbReference type="GO" id="GO:0000139">
    <property type="term" value="C:Golgi membrane"/>
    <property type="evidence" value="ECO:0007669"/>
    <property type="project" value="TreeGrafter"/>
</dbReference>
<comment type="caution">
    <text evidence="2">The sequence shown here is derived from an EMBL/GenBank/DDBJ whole genome shotgun (WGS) entry which is preliminary data.</text>
</comment>